<dbReference type="Proteomes" id="UP000276133">
    <property type="component" value="Unassembled WGS sequence"/>
</dbReference>
<reference evidence="1 2" key="1">
    <citation type="journal article" date="2018" name="Sci. Rep.">
        <title>Genomic signatures of local adaptation to the degree of environmental predictability in rotifers.</title>
        <authorList>
            <person name="Franch-Gras L."/>
            <person name="Hahn C."/>
            <person name="Garcia-Roger E.M."/>
            <person name="Carmona M.J."/>
            <person name="Serra M."/>
            <person name="Gomez A."/>
        </authorList>
    </citation>
    <scope>NUCLEOTIDE SEQUENCE [LARGE SCALE GENOMIC DNA]</scope>
    <source>
        <strain evidence="1">HYR1</strain>
    </source>
</reference>
<sequence>MKLSFCRFKTNLFLEFFFKNCKTIRLFTMDYILSVIINLNSRIVVTMIYDPQIQYFINVIRISKILVKKLIKLKFKNKETDSHIDTDILITFFFIFCNWPVIPKSQLRRLNYYFESLLSIDQIIY</sequence>
<gene>
    <name evidence="1" type="ORF">BpHYR1_044879</name>
</gene>
<evidence type="ECO:0000313" key="2">
    <source>
        <dbReference type="Proteomes" id="UP000276133"/>
    </source>
</evidence>
<dbReference type="AlphaFoldDB" id="A0A3M7R2T1"/>
<keyword evidence="2" id="KW-1185">Reference proteome</keyword>
<accession>A0A3M7R2T1</accession>
<evidence type="ECO:0000313" key="1">
    <source>
        <dbReference type="EMBL" id="RNA17671.1"/>
    </source>
</evidence>
<comment type="caution">
    <text evidence="1">The sequence shown here is derived from an EMBL/GenBank/DDBJ whole genome shotgun (WGS) entry which is preliminary data.</text>
</comment>
<proteinExistence type="predicted"/>
<dbReference type="EMBL" id="REGN01004406">
    <property type="protein sequence ID" value="RNA17671.1"/>
    <property type="molecule type" value="Genomic_DNA"/>
</dbReference>
<protein>
    <submittedName>
        <fullName evidence="1">Uncharacterized protein</fullName>
    </submittedName>
</protein>
<organism evidence="1 2">
    <name type="scientific">Brachionus plicatilis</name>
    <name type="common">Marine rotifer</name>
    <name type="synonym">Brachionus muelleri</name>
    <dbReference type="NCBI Taxonomy" id="10195"/>
    <lineage>
        <taxon>Eukaryota</taxon>
        <taxon>Metazoa</taxon>
        <taxon>Spiralia</taxon>
        <taxon>Gnathifera</taxon>
        <taxon>Rotifera</taxon>
        <taxon>Eurotatoria</taxon>
        <taxon>Monogononta</taxon>
        <taxon>Pseudotrocha</taxon>
        <taxon>Ploima</taxon>
        <taxon>Brachionidae</taxon>
        <taxon>Brachionus</taxon>
    </lineage>
</organism>
<name>A0A3M7R2T1_BRAPC</name>